<dbReference type="AlphaFoldDB" id="A0A8U0W8W3"/>
<dbReference type="RefSeq" id="XP_037881530.1">
    <property type="nucleotide sequence ID" value="XM_038025602.1"/>
</dbReference>
<dbReference type="PANTHER" id="PTHR20963">
    <property type="entry name" value="MULTIPLE INOSITOL POLYPHOSPHATE PHOSPHATASE-RELATED"/>
    <property type="match status" value="1"/>
</dbReference>
<proteinExistence type="predicted"/>
<dbReference type="GO" id="GO:0052745">
    <property type="term" value="F:inositol phosphate phosphatase activity"/>
    <property type="evidence" value="ECO:0007669"/>
    <property type="project" value="TreeGrafter"/>
</dbReference>
<dbReference type="InterPro" id="IPR000560">
    <property type="entry name" value="His_Pase_clade-2"/>
</dbReference>
<sequence>MLAALKNVQRKIQQFDISVNDVRLIYTICAFETAWNRHKEASVWCQLLDKNSLEILEFAEDLEYYWNDGYGYNLTYRIACPTVQDMFKHIEPQSSLPNATFYFTHSGTLLKLMAHLGLYKDSSPLTYKNFNKKQRAWRTSLIDSFATNLAFVLYECENSKPMILTMHQERVVYIPGCPRNSDLCSLQTIRQLFAASVENCDFTKICSKNPESN</sequence>
<dbReference type="GeneID" id="119632614"/>
<gene>
    <name evidence="3" type="primary">LOC119632614</name>
</gene>
<dbReference type="Proteomes" id="UP000092443">
    <property type="component" value="Unplaced"/>
</dbReference>
<evidence type="ECO:0000256" key="1">
    <source>
        <dbReference type="ARBA" id="ARBA00022801"/>
    </source>
</evidence>
<dbReference type="KEGG" id="gfs:119632614"/>
<accession>A0A8U0W8W3</accession>
<evidence type="ECO:0000313" key="3">
    <source>
        <dbReference type="RefSeq" id="XP_037881530.1"/>
    </source>
</evidence>
<dbReference type="CDD" id="cd07061">
    <property type="entry name" value="HP_HAP_like"/>
    <property type="match status" value="1"/>
</dbReference>
<protein>
    <submittedName>
        <fullName evidence="3">Multiple inositol polyphosphate phosphatase 1-like</fullName>
    </submittedName>
</protein>
<dbReference type="InterPro" id="IPR029033">
    <property type="entry name" value="His_PPase_superfam"/>
</dbReference>
<reference evidence="3" key="1">
    <citation type="submission" date="2025-08" db="UniProtKB">
        <authorList>
            <consortium name="RefSeq"/>
        </authorList>
    </citation>
    <scope>IDENTIFICATION</scope>
    <source>
        <tissue evidence="3">Whole body pupa</tissue>
    </source>
</reference>
<dbReference type="PANTHER" id="PTHR20963:SF51">
    <property type="entry name" value="MULTIPLE INOSITOL POLYPHOSPHATE PHOSPHATASE 1"/>
    <property type="match status" value="1"/>
</dbReference>
<keyword evidence="2" id="KW-1185">Reference proteome</keyword>
<dbReference type="Pfam" id="PF00328">
    <property type="entry name" value="His_Phos_2"/>
    <property type="match status" value="1"/>
</dbReference>
<dbReference type="Gene3D" id="3.40.50.1240">
    <property type="entry name" value="Phosphoglycerate mutase-like"/>
    <property type="match status" value="1"/>
</dbReference>
<name>A0A8U0W8W3_9MUSC</name>
<keyword evidence="1" id="KW-0378">Hydrolase</keyword>
<dbReference type="GO" id="GO:0003993">
    <property type="term" value="F:acid phosphatase activity"/>
    <property type="evidence" value="ECO:0007669"/>
    <property type="project" value="TreeGrafter"/>
</dbReference>
<organism evidence="2 3">
    <name type="scientific">Glossina fuscipes</name>
    <dbReference type="NCBI Taxonomy" id="7396"/>
    <lineage>
        <taxon>Eukaryota</taxon>
        <taxon>Metazoa</taxon>
        <taxon>Ecdysozoa</taxon>
        <taxon>Arthropoda</taxon>
        <taxon>Hexapoda</taxon>
        <taxon>Insecta</taxon>
        <taxon>Pterygota</taxon>
        <taxon>Neoptera</taxon>
        <taxon>Endopterygota</taxon>
        <taxon>Diptera</taxon>
        <taxon>Brachycera</taxon>
        <taxon>Muscomorpha</taxon>
        <taxon>Hippoboscoidea</taxon>
        <taxon>Glossinidae</taxon>
        <taxon>Glossina</taxon>
    </lineage>
</organism>
<dbReference type="SUPFAM" id="SSF53254">
    <property type="entry name" value="Phosphoglycerate mutase-like"/>
    <property type="match status" value="1"/>
</dbReference>
<evidence type="ECO:0000313" key="2">
    <source>
        <dbReference type="Proteomes" id="UP000092443"/>
    </source>
</evidence>